<keyword evidence="1" id="KW-1133">Transmembrane helix</keyword>
<protein>
    <submittedName>
        <fullName evidence="2">Uncharacterized protein</fullName>
    </submittedName>
</protein>
<dbReference type="EMBL" id="METP01000065">
    <property type="protein sequence ID" value="OGC02999.1"/>
    <property type="molecule type" value="Genomic_DNA"/>
</dbReference>
<accession>A0A1F4R4A2</accession>
<proteinExistence type="predicted"/>
<evidence type="ECO:0000256" key="1">
    <source>
        <dbReference type="SAM" id="Phobius"/>
    </source>
</evidence>
<evidence type="ECO:0000313" key="2">
    <source>
        <dbReference type="EMBL" id="OGC02999.1"/>
    </source>
</evidence>
<evidence type="ECO:0000313" key="3">
    <source>
        <dbReference type="Proteomes" id="UP000176938"/>
    </source>
</evidence>
<gene>
    <name evidence="2" type="ORF">A3H38_04585</name>
</gene>
<keyword evidence="1" id="KW-0812">Transmembrane</keyword>
<reference evidence="2 3" key="1">
    <citation type="journal article" date="2016" name="Nat. Commun.">
        <title>Thousands of microbial genomes shed light on interconnected biogeochemical processes in an aquifer system.</title>
        <authorList>
            <person name="Anantharaman K."/>
            <person name="Brown C.T."/>
            <person name="Hug L.A."/>
            <person name="Sharon I."/>
            <person name="Castelle C.J."/>
            <person name="Probst A.J."/>
            <person name="Thomas B.C."/>
            <person name="Singh A."/>
            <person name="Wilkins M.J."/>
            <person name="Karaoz U."/>
            <person name="Brodie E.L."/>
            <person name="Williams K.H."/>
            <person name="Hubbard S.S."/>
            <person name="Banfield J.F."/>
        </authorList>
    </citation>
    <scope>NUCLEOTIDE SEQUENCE [LARGE SCALE GENOMIC DNA]</scope>
</reference>
<sequence length="88" mass="10285">MKLEDKIRDRRVVYFFRGNVSIATELALLYYLLGKRKKCRKKIAEACGHAIEWLQKAQVAIPEYLRQLSCYGQLEEIEKLLVKAKANI</sequence>
<organism evidence="2 3">
    <name type="scientific">candidate division WOR-1 bacterium RIFCSPLOWO2_02_FULL_46_20</name>
    <dbReference type="NCBI Taxonomy" id="1802567"/>
    <lineage>
        <taxon>Bacteria</taxon>
        <taxon>Bacillati</taxon>
        <taxon>Saganbacteria</taxon>
    </lineage>
</organism>
<dbReference type="Proteomes" id="UP000176938">
    <property type="component" value="Unassembled WGS sequence"/>
</dbReference>
<feature type="transmembrane region" description="Helical" evidence="1">
    <location>
        <begin position="12"/>
        <end position="33"/>
    </location>
</feature>
<keyword evidence="1" id="KW-0472">Membrane</keyword>
<dbReference type="AlphaFoldDB" id="A0A1F4R4A2"/>
<name>A0A1F4R4A2_UNCSA</name>
<comment type="caution">
    <text evidence="2">The sequence shown here is derived from an EMBL/GenBank/DDBJ whole genome shotgun (WGS) entry which is preliminary data.</text>
</comment>